<keyword evidence="3" id="KW-1185">Reference proteome</keyword>
<proteinExistence type="predicted"/>
<accession>A0A1S6IZA3</accession>
<dbReference type="InterPro" id="IPR042047">
    <property type="entry name" value="SleB_dom1"/>
</dbReference>
<feature type="domain" description="LysM" evidence="1">
    <location>
        <begin position="29"/>
        <end position="72"/>
    </location>
</feature>
<dbReference type="Gene3D" id="3.10.350.10">
    <property type="entry name" value="LysM domain"/>
    <property type="match status" value="2"/>
</dbReference>
<dbReference type="SUPFAM" id="SSF54106">
    <property type="entry name" value="LysM domain"/>
    <property type="match status" value="2"/>
</dbReference>
<dbReference type="GO" id="GO:0016787">
    <property type="term" value="F:hydrolase activity"/>
    <property type="evidence" value="ECO:0007669"/>
    <property type="project" value="UniProtKB-KW"/>
</dbReference>
<dbReference type="RefSeq" id="WP_077715139.1">
    <property type="nucleotide sequence ID" value="NZ_CP019698.1"/>
</dbReference>
<dbReference type="PROSITE" id="PS51782">
    <property type="entry name" value="LYSM"/>
    <property type="match status" value="2"/>
</dbReference>
<name>A0A1S6IZA3_9FIRM</name>
<dbReference type="KEGG" id="dfg:B0537_14065"/>
<dbReference type="Gene3D" id="1.10.10.2520">
    <property type="entry name" value="Cell wall hydrolase SleB, domain 1"/>
    <property type="match status" value="1"/>
</dbReference>
<dbReference type="InterPro" id="IPR036779">
    <property type="entry name" value="LysM_dom_sf"/>
</dbReference>
<keyword evidence="2" id="KW-0378">Hydrolase</keyword>
<evidence type="ECO:0000259" key="1">
    <source>
        <dbReference type="PROSITE" id="PS51782"/>
    </source>
</evidence>
<dbReference type="Proteomes" id="UP000189464">
    <property type="component" value="Chromosome"/>
</dbReference>
<sequence>MLFFVRFKRAVVLLCLLGLLLPTTVVYAYQYTVVTGDSLYSISQKTNVSIEQIKSANGLSNDLLHPGQVLNIPDNAAATPTPAAATPAAAPKSTYTVQSGDSLYVIAQKHGIGAEALMLANSLNSTIIYPGQQLIVPLVATRSATPMAAEVSRSAKRPAIPFTDEDLDLLARLVTAEAGSEPMSAQVSVAAVVINRVKSSVFPSTIRDVIYAPNQFSPVRNGWINRPATASAIEAAKEALYGNDPTNGALYFFDKSSSNSFLRSLPVAATFGQMIYAYAK</sequence>
<dbReference type="AlphaFoldDB" id="A0A1S6IZA3"/>
<dbReference type="CDD" id="cd00118">
    <property type="entry name" value="LysM"/>
    <property type="match status" value="2"/>
</dbReference>
<protein>
    <submittedName>
        <fullName evidence="2">Cell wall hydrolase</fullName>
    </submittedName>
</protein>
<dbReference type="PANTHER" id="PTHR33734">
    <property type="entry name" value="LYSM DOMAIN-CONTAINING GPI-ANCHORED PROTEIN 2"/>
    <property type="match status" value="1"/>
</dbReference>
<feature type="domain" description="LysM" evidence="1">
    <location>
        <begin position="93"/>
        <end position="136"/>
    </location>
</feature>
<dbReference type="InterPro" id="IPR011105">
    <property type="entry name" value="Cell_wall_hydrolase_SleB"/>
</dbReference>
<dbReference type="PANTHER" id="PTHR33734:SF22">
    <property type="entry name" value="MEMBRANE-BOUND LYTIC MUREIN TRANSGLYCOSYLASE D"/>
    <property type="match status" value="1"/>
</dbReference>
<gene>
    <name evidence="2" type="ORF">B0537_14065</name>
</gene>
<dbReference type="Pfam" id="PF01476">
    <property type="entry name" value="LysM"/>
    <property type="match status" value="2"/>
</dbReference>
<dbReference type="SMART" id="SM00257">
    <property type="entry name" value="LysM"/>
    <property type="match status" value="2"/>
</dbReference>
<dbReference type="InterPro" id="IPR018392">
    <property type="entry name" value="LysM"/>
</dbReference>
<dbReference type="Pfam" id="PF07486">
    <property type="entry name" value="Hydrolase_2"/>
    <property type="match status" value="1"/>
</dbReference>
<dbReference type="EMBL" id="CP019698">
    <property type="protein sequence ID" value="AQS60099.1"/>
    <property type="molecule type" value="Genomic_DNA"/>
</dbReference>
<evidence type="ECO:0000313" key="2">
    <source>
        <dbReference type="EMBL" id="AQS60099.1"/>
    </source>
</evidence>
<evidence type="ECO:0000313" key="3">
    <source>
        <dbReference type="Proteomes" id="UP000189464"/>
    </source>
</evidence>
<dbReference type="OrthoDB" id="9785345at2"/>
<reference evidence="2 3" key="1">
    <citation type="journal article" date="2016" name="Int. J. Syst. Evol. Microbiol.">
        <title>Desulfotomaculum ferrireducens sp. nov., a moderately thermophilic sulfate-reducing and dissimilatory Fe(III)-reducing bacterium isolated from compost.</title>
        <authorList>
            <person name="Yang G."/>
            <person name="Guo J."/>
            <person name="Zhuang L."/>
            <person name="Yuan Y."/>
            <person name="Zhou S."/>
        </authorList>
    </citation>
    <scope>NUCLEOTIDE SEQUENCE [LARGE SCALE GENOMIC DNA]</scope>
    <source>
        <strain evidence="2 3">GSS09</strain>
    </source>
</reference>
<organism evidence="2 3">
    <name type="scientific">Desulforamulus ferrireducens</name>
    <dbReference type="NCBI Taxonomy" id="1833852"/>
    <lineage>
        <taxon>Bacteria</taxon>
        <taxon>Bacillati</taxon>
        <taxon>Bacillota</taxon>
        <taxon>Clostridia</taxon>
        <taxon>Eubacteriales</taxon>
        <taxon>Peptococcaceae</taxon>
        <taxon>Desulforamulus</taxon>
    </lineage>
</organism>
<dbReference type="Gene3D" id="6.20.240.60">
    <property type="match status" value="1"/>
</dbReference>